<sequence>MIEDPENSETDMQRADHPRESLSSDAEIRKRNIKTKREPGHRIFVNRSLQLDRIKFYGFDMDYTLALYKSPEFEELTFQQVLETLIELGYPEQIREFVYDRTFPLRGLWYDKLYGNILKVDAYGNILTVVHGFKFLNGHEVRQMYPNKYITVDDRVYVFYTLFNLPEIYLIACLIDYFSTVATYVENRTGVIYGQNILSFRAIFNDVRNSIDRVHQRDKLKETVCENIEKYVHKDPQLPVLLDRIRSHNAKTFLLTNSEYWYTNNLMTYLLTIYADDSKTIKRDWKSYFDYILVDAQKPLFFAEGTTLRIIDPATGSMKLGTYAGQLQQNEVYSGGSCEVVSKLIGSTGKDVLYVGDHIFGDIIKSKKQKAWRTMLVVPELNHELKVFHDKRDLFNTLEALDTSISELLRSFDMTSNHGPDAVSKIKHKIQECTHELDMNFGLLGSLFRTGSRQTHFASQVTRYADIYASTVINLVYYPFFYFFRAVPQLMPHESTVDPEEPMHFKSWGDETSESDTSDHRRSIHGQVTASTPRLNHTLPIQTHPDLPLHVTHDHDDDGGDDDDDDENENENEDISTTDPDIDLNLRSRITYTPPKRKVEQISSGDNK</sequence>
<feature type="compositionally biased region" description="Polar residues" evidence="5">
    <location>
        <begin position="526"/>
        <end position="541"/>
    </location>
</feature>
<feature type="region of interest" description="Disordered" evidence="5">
    <location>
        <begin position="495"/>
        <end position="608"/>
    </location>
</feature>
<dbReference type="CDD" id="cd07522">
    <property type="entry name" value="HAD_cN-II"/>
    <property type="match status" value="1"/>
</dbReference>
<feature type="region of interest" description="Disordered" evidence="5">
    <location>
        <begin position="1"/>
        <end position="31"/>
    </location>
</feature>
<dbReference type="EMBL" id="CAJNOM010000068">
    <property type="protein sequence ID" value="CAF0970184.1"/>
    <property type="molecule type" value="Genomic_DNA"/>
</dbReference>
<dbReference type="InterPro" id="IPR008380">
    <property type="entry name" value="HAD-SF_hydro_IG_5-nucl"/>
</dbReference>
<evidence type="ECO:0000313" key="8">
    <source>
        <dbReference type="Proteomes" id="UP000663832"/>
    </source>
</evidence>
<dbReference type="EMBL" id="CAJNOI010000189">
    <property type="protein sequence ID" value="CAF1170654.1"/>
    <property type="molecule type" value="Genomic_DNA"/>
</dbReference>
<keyword evidence="8" id="KW-1185">Reference proteome</keyword>
<dbReference type="GO" id="GO:0046037">
    <property type="term" value="P:GMP metabolic process"/>
    <property type="evidence" value="ECO:0007669"/>
    <property type="project" value="UniProtKB-ARBA"/>
</dbReference>
<dbReference type="FunFam" id="3.40.50.1000:FF:000021">
    <property type="entry name" value="NT5C2 isoform 1"/>
    <property type="match status" value="1"/>
</dbReference>
<feature type="compositionally biased region" description="Basic and acidic residues" evidence="5">
    <location>
        <begin position="11"/>
        <end position="31"/>
    </location>
</feature>
<comment type="similarity">
    <text evidence="1">Belongs to the 5'(3')-deoxyribonucleotidase family.</text>
</comment>
<dbReference type="GO" id="GO:0008253">
    <property type="term" value="F:5'-nucleotidase activity"/>
    <property type="evidence" value="ECO:0007669"/>
    <property type="project" value="TreeGrafter"/>
</dbReference>
<dbReference type="NCBIfam" id="TIGR02244">
    <property type="entry name" value="HAD-IG-Ncltidse"/>
    <property type="match status" value="1"/>
</dbReference>
<feature type="compositionally biased region" description="Acidic residues" evidence="5">
    <location>
        <begin position="557"/>
        <end position="582"/>
    </location>
</feature>
<protein>
    <recommendedName>
        <fullName evidence="10">Cytosolic purine 5'-nucleotidase</fullName>
    </recommendedName>
</protein>
<evidence type="ECO:0000313" key="6">
    <source>
        <dbReference type="EMBL" id="CAF0970184.1"/>
    </source>
</evidence>
<evidence type="ECO:0000256" key="2">
    <source>
        <dbReference type="ARBA" id="ARBA00022723"/>
    </source>
</evidence>
<dbReference type="InterPro" id="IPR036412">
    <property type="entry name" value="HAD-like_sf"/>
</dbReference>
<dbReference type="AlphaFoldDB" id="A0A814U6R4"/>
<dbReference type="GO" id="GO:0046872">
    <property type="term" value="F:metal ion binding"/>
    <property type="evidence" value="ECO:0007669"/>
    <property type="project" value="UniProtKB-KW"/>
</dbReference>
<accession>A0A814U6R4</accession>
<reference evidence="7" key="1">
    <citation type="submission" date="2021-02" db="EMBL/GenBank/DDBJ databases">
        <authorList>
            <person name="Nowell W R."/>
        </authorList>
    </citation>
    <scope>NUCLEOTIDE SEQUENCE</scope>
</reference>
<organism evidence="7 9">
    <name type="scientific">Adineta steineri</name>
    <dbReference type="NCBI Taxonomy" id="433720"/>
    <lineage>
        <taxon>Eukaryota</taxon>
        <taxon>Metazoa</taxon>
        <taxon>Spiralia</taxon>
        <taxon>Gnathifera</taxon>
        <taxon>Rotifera</taxon>
        <taxon>Eurotatoria</taxon>
        <taxon>Bdelloidea</taxon>
        <taxon>Adinetida</taxon>
        <taxon>Adinetidae</taxon>
        <taxon>Adineta</taxon>
    </lineage>
</organism>
<gene>
    <name evidence="7" type="ORF">BJG266_LOCUS25176</name>
    <name evidence="6" type="ORF">QVE165_LOCUS13294</name>
</gene>
<name>A0A814U6R4_9BILA</name>
<keyword evidence="3" id="KW-0378">Hydrolase</keyword>
<evidence type="ECO:0000313" key="7">
    <source>
        <dbReference type="EMBL" id="CAF1170654.1"/>
    </source>
</evidence>
<keyword evidence="4" id="KW-0460">Magnesium</keyword>
<evidence type="ECO:0000256" key="4">
    <source>
        <dbReference type="ARBA" id="ARBA00022842"/>
    </source>
</evidence>
<evidence type="ECO:0000256" key="1">
    <source>
        <dbReference type="ARBA" id="ARBA00009589"/>
    </source>
</evidence>
<dbReference type="PANTHER" id="PTHR12103:SF15">
    <property type="entry name" value="CYTOSOLIC PURINE 5'-NUCLEOTIDASE"/>
    <property type="match status" value="1"/>
</dbReference>
<dbReference type="Proteomes" id="UP000663877">
    <property type="component" value="Unassembled WGS sequence"/>
</dbReference>
<evidence type="ECO:0000256" key="3">
    <source>
        <dbReference type="ARBA" id="ARBA00022801"/>
    </source>
</evidence>
<dbReference type="Proteomes" id="UP000663832">
    <property type="component" value="Unassembled WGS sequence"/>
</dbReference>
<evidence type="ECO:0000313" key="9">
    <source>
        <dbReference type="Proteomes" id="UP000663877"/>
    </source>
</evidence>
<dbReference type="InterPro" id="IPR023214">
    <property type="entry name" value="HAD_sf"/>
</dbReference>
<dbReference type="PANTHER" id="PTHR12103">
    <property type="entry name" value="5'-NUCLEOTIDASE DOMAIN-CONTAINING"/>
    <property type="match status" value="1"/>
</dbReference>
<evidence type="ECO:0000256" key="5">
    <source>
        <dbReference type="SAM" id="MobiDB-lite"/>
    </source>
</evidence>
<dbReference type="SUPFAM" id="SSF56784">
    <property type="entry name" value="HAD-like"/>
    <property type="match status" value="1"/>
</dbReference>
<evidence type="ECO:0008006" key="10">
    <source>
        <dbReference type="Google" id="ProtNLM"/>
    </source>
</evidence>
<dbReference type="Gene3D" id="3.40.50.1000">
    <property type="entry name" value="HAD superfamily/HAD-like"/>
    <property type="match status" value="2"/>
</dbReference>
<proteinExistence type="inferred from homology"/>
<dbReference type="Pfam" id="PF05761">
    <property type="entry name" value="5_nucleotid"/>
    <property type="match status" value="1"/>
</dbReference>
<dbReference type="OrthoDB" id="10252832at2759"/>
<keyword evidence="2" id="KW-0479">Metal-binding</keyword>
<comment type="caution">
    <text evidence="7">The sequence shown here is derived from an EMBL/GenBank/DDBJ whole genome shotgun (WGS) entry which is preliminary data.</text>
</comment>